<comment type="caution">
    <text evidence="3">The sequence shown here is derived from an EMBL/GenBank/DDBJ whole genome shotgun (WGS) entry which is preliminary data.</text>
</comment>
<sequence>MWEDCGRKHQWRFAQNIVPQFVIPQGVSEDTETKGFQQVSFRLLCPMNLVGGLIDKRGLIIRGIEYETGVFIDIGACVDGCSQRESRAMLQGARCTTLYIWKNGGSGKEGTLNV</sequence>
<dbReference type="STRING" id="4540.A0A3L6QQ27"/>
<dbReference type="SUPFAM" id="SSF54791">
    <property type="entry name" value="Eukaryotic type KH-domain (KH-domain type I)"/>
    <property type="match status" value="1"/>
</dbReference>
<dbReference type="EMBL" id="PQIB02000011">
    <property type="protein sequence ID" value="RLM85456.1"/>
    <property type="molecule type" value="Genomic_DNA"/>
</dbReference>
<feature type="domain" description="K Homology" evidence="2">
    <location>
        <begin position="41"/>
        <end position="75"/>
    </location>
</feature>
<accession>A0A3L6QQ27</accession>
<reference evidence="4" key="1">
    <citation type="journal article" date="2019" name="Nat. Commun.">
        <title>The genome of broomcorn millet.</title>
        <authorList>
            <person name="Zou C."/>
            <person name="Miki D."/>
            <person name="Li D."/>
            <person name="Tang Q."/>
            <person name="Xiao L."/>
            <person name="Rajput S."/>
            <person name="Deng P."/>
            <person name="Jia W."/>
            <person name="Huang R."/>
            <person name="Zhang M."/>
            <person name="Sun Y."/>
            <person name="Hu J."/>
            <person name="Fu X."/>
            <person name="Schnable P.S."/>
            <person name="Li F."/>
            <person name="Zhang H."/>
            <person name="Feng B."/>
            <person name="Zhu X."/>
            <person name="Liu R."/>
            <person name="Schnable J.C."/>
            <person name="Zhu J.-K."/>
            <person name="Zhang H."/>
        </authorList>
    </citation>
    <scope>NUCLEOTIDE SEQUENCE [LARGE SCALE GENOMIC DNA]</scope>
</reference>
<keyword evidence="4" id="KW-1185">Reference proteome</keyword>
<evidence type="ECO:0000313" key="3">
    <source>
        <dbReference type="EMBL" id="RLM85456.1"/>
    </source>
</evidence>
<dbReference type="AlphaFoldDB" id="A0A3L6QQ27"/>
<evidence type="ECO:0000313" key="4">
    <source>
        <dbReference type="Proteomes" id="UP000275267"/>
    </source>
</evidence>
<name>A0A3L6QQ27_PANMI</name>
<protein>
    <recommendedName>
        <fullName evidence="2">K Homology domain-containing protein</fullName>
    </recommendedName>
</protein>
<evidence type="ECO:0000259" key="2">
    <source>
        <dbReference type="Pfam" id="PF00013"/>
    </source>
</evidence>
<proteinExistence type="predicted"/>
<dbReference type="Proteomes" id="UP000275267">
    <property type="component" value="Unassembled WGS sequence"/>
</dbReference>
<evidence type="ECO:0000256" key="1">
    <source>
        <dbReference type="PROSITE-ProRule" id="PRU00117"/>
    </source>
</evidence>
<dbReference type="InterPro" id="IPR036612">
    <property type="entry name" value="KH_dom_type_1_sf"/>
</dbReference>
<dbReference type="GO" id="GO:0003723">
    <property type="term" value="F:RNA binding"/>
    <property type="evidence" value="ECO:0007669"/>
    <property type="project" value="UniProtKB-UniRule"/>
</dbReference>
<keyword evidence="1" id="KW-0694">RNA-binding</keyword>
<gene>
    <name evidence="3" type="ORF">C2845_PM04G09280</name>
</gene>
<organism evidence="3 4">
    <name type="scientific">Panicum miliaceum</name>
    <name type="common">Proso millet</name>
    <name type="synonym">Broomcorn millet</name>
    <dbReference type="NCBI Taxonomy" id="4540"/>
    <lineage>
        <taxon>Eukaryota</taxon>
        <taxon>Viridiplantae</taxon>
        <taxon>Streptophyta</taxon>
        <taxon>Embryophyta</taxon>
        <taxon>Tracheophyta</taxon>
        <taxon>Spermatophyta</taxon>
        <taxon>Magnoliopsida</taxon>
        <taxon>Liliopsida</taxon>
        <taxon>Poales</taxon>
        <taxon>Poaceae</taxon>
        <taxon>PACMAD clade</taxon>
        <taxon>Panicoideae</taxon>
        <taxon>Panicodae</taxon>
        <taxon>Paniceae</taxon>
        <taxon>Panicinae</taxon>
        <taxon>Panicum</taxon>
        <taxon>Panicum sect. Panicum</taxon>
    </lineage>
</organism>
<dbReference type="Pfam" id="PF00013">
    <property type="entry name" value="KH_1"/>
    <property type="match status" value="1"/>
</dbReference>
<dbReference type="InterPro" id="IPR004088">
    <property type="entry name" value="KH_dom_type_1"/>
</dbReference>
<dbReference type="Gene3D" id="3.30.1370.10">
    <property type="entry name" value="K Homology domain, type 1"/>
    <property type="match status" value="1"/>
</dbReference>
<dbReference type="PROSITE" id="PS50084">
    <property type="entry name" value="KH_TYPE_1"/>
    <property type="match status" value="1"/>
</dbReference>